<accession>A0A9X2IZ02</accession>
<reference evidence="1" key="1">
    <citation type="submission" date="2022-06" db="EMBL/GenBank/DDBJ databases">
        <title>Novel species in genus nocardia.</title>
        <authorList>
            <person name="Li F."/>
        </authorList>
    </citation>
    <scope>NUCLEOTIDE SEQUENCE</scope>
    <source>
        <strain evidence="1">CDC141</strain>
    </source>
</reference>
<sequence length="89" mass="10118">MTARYHDHDEIAANALMICDDLRSQPLLQMYRGLAAECAWFPERMAQLLMCLAAWVDYDSPLSVLEERARAIVEFRIADAQGRVLSCEA</sequence>
<protein>
    <submittedName>
        <fullName evidence="1">Uncharacterized protein</fullName>
    </submittedName>
</protein>
<organism evidence="1 2">
    <name type="scientific">Nocardia pulmonis</name>
    <dbReference type="NCBI Taxonomy" id="2951408"/>
    <lineage>
        <taxon>Bacteria</taxon>
        <taxon>Bacillati</taxon>
        <taxon>Actinomycetota</taxon>
        <taxon>Actinomycetes</taxon>
        <taxon>Mycobacteriales</taxon>
        <taxon>Nocardiaceae</taxon>
        <taxon>Nocardia</taxon>
    </lineage>
</organism>
<name>A0A9X2IZ02_9NOCA</name>
<gene>
    <name evidence="1" type="ORF">NDR86_22420</name>
</gene>
<dbReference type="EMBL" id="JAMRXG010000009">
    <property type="protein sequence ID" value="MCM6776244.1"/>
    <property type="molecule type" value="Genomic_DNA"/>
</dbReference>
<comment type="caution">
    <text evidence="1">The sequence shown here is derived from an EMBL/GenBank/DDBJ whole genome shotgun (WGS) entry which is preliminary data.</text>
</comment>
<dbReference type="AlphaFoldDB" id="A0A9X2IZ02"/>
<dbReference type="RefSeq" id="WP_251914543.1">
    <property type="nucleotide sequence ID" value="NZ_JAMRXG010000009.1"/>
</dbReference>
<dbReference type="Proteomes" id="UP001139157">
    <property type="component" value="Unassembled WGS sequence"/>
</dbReference>
<evidence type="ECO:0000313" key="1">
    <source>
        <dbReference type="EMBL" id="MCM6776244.1"/>
    </source>
</evidence>
<keyword evidence="2" id="KW-1185">Reference proteome</keyword>
<proteinExistence type="predicted"/>
<evidence type="ECO:0000313" key="2">
    <source>
        <dbReference type="Proteomes" id="UP001139157"/>
    </source>
</evidence>